<reference evidence="2 4" key="2">
    <citation type="submission" date="2018-11" db="EMBL/GenBank/DDBJ databases">
        <authorList>
            <consortium name="Pathogen Informatics"/>
        </authorList>
    </citation>
    <scope>NUCLEOTIDE SEQUENCE [LARGE SCALE GENOMIC DNA]</scope>
</reference>
<accession>A0A0R3SF79</accession>
<organism evidence="6">
    <name type="scientific">Hymenolepis diminuta</name>
    <name type="common">Rat tapeworm</name>
    <dbReference type="NCBI Taxonomy" id="6216"/>
    <lineage>
        <taxon>Eukaryota</taxon>
        <taxon>Metazoa</taxon>
        <taxon>Spiralia</taxon>
        <taxon>Lophotrochozoa</taxon>
        <taxon>Platyhelminthes</taxon>
        <taxon>Cestoda</taxon>
        <taxon>Eucestoda</taxon>
        <taxon>Cyclophyllidea</taxon>
        <taxon>Hymenolepididae</taxon>
        <taxon>Hymenolepis</taxon>
    </lineage>
</organism>
<proteinExistence type="predicted"/>
<dbReference type="WBParaSite" id="HDID_0000347401-mRNA-1">
    <property type="protein sequence ID" value="HDID_0000347401-mRNA-1"/>
    <property type="gene ID" value="HDID_0000347401"/>
</dbReference>
<feature type="region of interest" description="Disordered" evidence="1">
    <location>
        <begin position="151"/>
        <end position="290"/>
    </location>
</feature>
<feature type="compositionally biased region" description="Basic and acidic residues" evidence="1">
    <location>
        <begin position="106"/>
        <end position="122"/>
    </location>
</feature>
<evidence type="ECO:0000313" key="3">
    <source>
        <dbReference type="EMBL" id="VUZ56385.1"/>
    </source>
</evidence>
<feature type="compositionally biased region" description="Basic and acidic residues" evidence="1">
    <location>
        <begin position="151"/>
        <end position="168"/>
    </location>
</feature>
<keyword evidence="5" id="KW-1185">Reference proteome</keyword>
<dbReference type="EMBL" id="CABIJS010000702">
    <property type="protein sequence ID" value="VUZ56385.1"/>
    <property type="molecule type" value="Genomic_DNA"/>
</dbReference>
<protein>
    <submittedName>
        <fullName evidence="6">Protein TSSC4</fullName>
    </submittedName>
</protein>
<reference evidence="6" key="1">
    <citation type="submission" date="2017-02" db="UniProtKB">
        <authorList>
            <consortium name="WormBaseParasite"/>
        </authorList>
    </citation>
    <scope>IDENTIFICATION</scope>
</reference>
<evidence type="ECO:0000313" key="6">
    <source>
        <dbReference type="WBParaSite" id="HDID_0000347401-mRNA-1"/>
    </source>
</evidence>
<name>A0A0R3SF79_HYMDI</name>
<dbReference type="AlphaFoldDB" id="A0A0R3SF79"/>
<dbReference type="Proteomes" id="UP000321570">
    <property type="component" value="Unassembled WGS sequence"/>
</dbReference>
<feature type="compositionally biased region" description="Acidic residues" evidence="1">
    <location>
        <begin position="212"/>
        <end position="221"/>
    </location>
</feature>
<dbReference type="EMBL" id="UYSG01001062">
    <property type="protein sequence ID" value="VDL33631.1"/>
    <property type="molecule type" value="Genomic_DNA"/>
</dbReference>
<evidence type="ECO:0000313" key="2">
    <source>
        <dbReference type="EMBL" id="VDL33631.1"/>
    </source>
</evidence>
<sequence>MSGTDDSSGNSTPFAIRGSSSVFIQRQKDAFDCLQALEEAHKKVTKATKAERNLVKKMAWRPAKPVTESLEAEKEARDKLNASGRNQVVDTFKIPIRPAPRPGSKRRGESDRQYRFSDDPHRDRSKWIHYSLADVDEDGIADHRIATELMRELRRRRQEKEDTEKKEGSGGNPPPGRILFRPKTGRKRRNMDPACETSNASLSSAFSPEFEITCEDQDCNTESDTSNKSEAVQFRLRQRAGRQARCTTVSEENSDHEQEMDVSEPTGTDKDEPGTSSDEPSDLEDGPEGV</sequence>
<evidence type="ECO:0000313" key="4">
    <source>
        <dbReference type="Proteomes" id="UP000274504"/>
    </source>
</evidence>
<dbReference type="OrthoDB" id="1906282at2759"/>
<feature type="compositionally biased region" description="Acidic residues" evidence="1">
    <location>
        <begin position="279"/>
        <end position="290"/>
    </location>
</feature>
<evidence type="ECO:0000256" key="1">
    <source>
        <dbReference type="SAM" id="MobiDB-lite"/>
    </source>
</evidence>
<feature type="compositionally biased region" description="Polar residues" evidence="1">
    <location>
        <begin position="196"/>
        <end position="206"/>
    </location>
</feature>
<reference evidence="3 5" key="3">
    <citation type="submission" date="2019-07" db="EMBL/GenBank/DDBJ databases">
        <authorList>
            <person name="Jastrzebski P J."/>
            <person name="Paukszto L."/>
            <person name="Jastrzebski P J."/>
        </authorList>
    </citation>
    <scope>NUCLEOTIDE SEQUENCE [LARGE SCALE GENOMIC DNA]</scope>
    <source>
        <strain evidence="3 5">WMS-il1</strain>
    </source>
</reference>
<feature type="region of interest" description="Disordered" evidence="1">
    <location>
        <begin position="62"/>
        <end position="122"/>
    </location>
</feature>
<feature type="compositionally biased region" description="Basic and acidic residues" evidence="1">
    <location>
        <begin position="71"/>
        <end position="80"/>
    </location>
</feature>
<gene>
    <name evidence="2" type="ORF">HDID_LOCUS3472</name>
    <name evidence="3" type="ORF">WMSIL1_LOCUS14022</name>
</gene>
<evidence type="ECO:0000313" key="5">
    <source>
        <dbReference type="Proteomes" id="UP000321570"/>
    </source>
</evidence>
<dbReference type="Proteomes" id="UP000274504">
    <property type="component" value="Unassembled WGS sequence"/>
</dbReference>